<evidence type="ECO:0000313" key="3">
    <source>
        <dbReference type="Proteomes" id="UP000007509"/>
    </source>
</evidence>
<dbReference type="RefSeq" id="WP_007840571.1">
    <property type="nucleotide sequence ID" value="NZ_AKJY01000009.1"/>
</dbReference>
<evidence type="ECO:0000259" key="1">
    <source>
        <dbReference type="Pfam" id="PF08874"/>
    </source>
</evidence>
<dbReference type="EMBL" id="AKJY01000009">
    <property type="protein sequence ID" value="EJL75155.1"/>
    <property type="molecule type" value="Genomic_DNA"/>
</dbReference>
<keyword evidence="3" id="KW-1185">Reference proteome</keyword>
<feature type="domain" description="DUF1835" evidence="1">
    <location>
        <begin position="6"/>
        <end position="111"/>
    </location>
</feature>
<comment type="caution">
    <text evidence="2">The sequence shown here is derived from an EMBL/GenBank/DDBJ whole genome shotgun (WGS) entry which is preliminary data.</text>
</comment>
<evidence type="ECO:0000313" key="2">
    <source>
        <dbReference type="EMBL" id="EJL75155.1"/>
    </source>
</evidence>
<dbReference type="OrthoDB" id="127805at2"/>
<dbReference type="AlphaFoldDB" id="J2K4P6"/>
<proteinExistence type="predicted"/>
<sequence length="252" mass="29519">MKKTFHIANGDYLAEYLNKTSVGGEIIVCREALISGPLQSDSLDHFWKIRSEFVSGEYEASQQSYYKKVVPEFQKILDIPENAEVNLWFEDDLFCQVNIWFCISLLSEKKNIQVFRVFPQVPDVEDHWKGFSLSGSHALEESYRLKEEFRKEDIRLGAHFWNAYKNQDKNQLSRLSENKSVCFRYLKEVIDAYCNAFPENTSLTNPEVFVKKLTENGVRDFNIIFKEFQQNFGIYGYGDVQVKNMCHKAINR</sequence>
<accession>J2K4P6</accession>
<reference evidence="2 3" key="1">
    <citation type="journal article" date="2012" name="J. Bacteriol.">
        <title>Twenty-one genome sequences from Pseudomonas species and 19 genome sequences from diverse bacteria isolated from the rhizosphere and endosphere of Populus deltoides.</title>
        <authorList>
            <person name="Brown S.D."/>
            <person name="Utturkar S.M."/>
            <person name="Klingeman D.M."/>
            <person name="Johnson C.M."/>
            <person name="Martin S.L."/>
            <person name="Land M.L."/>
            <person name="Lu T.Y."/>
            <person name="Schadt C.W."/>
            <person name="Doktycz M.J."/>
            <person name="Pelletier D.A."/>
        </authorList>
    </citation>
    <scope>NUCLEOTIDE SEQUENCE [LARGE SCALE GENOMIC DNA]</scope>
    <source>
        <strain evidence="2 3">CF314</strain>
    </source>
</reference>
<dbReference type="Pfam" id="PF08874">
    <property type="entry name" value="DUF1835"/>
    <property type="match status" value="1"/>
</dbReference>
<gene>
    <name evidence="2" type="ORF">PMI13_00632</name>
</gene>
<name>J2K4P6_9FLAO</name>
<dbReference type="Proteomes" id="UP000007509">
    <property type="component" value="Unassembled WGS sequence"/>
</dbReference>
<dbReference type="InterPro" id="IPR014973">
    <property type="entry name" value="DUF1835"/>
</dbReference>
<protein>
    <recommendedName>
        <fullName evidence="1">DUF1835 domain-containing protein</fullName>
    </recommendedName>
</protein>
<dbReference type="PATRIC" id="fig|1144316.3.peg.644"/>
<organism evidence="2 3">
    <name type="scientific">Chryseobacterium populi</name>
    <dbReference type="NCBI Taxonomy" id="1144316"/>
    <lineage>
        <taxon>Bacteria</taxon>
        <taxon>Pseudomonadati</taxon>
        <taxon>Bacteroidota</taxon>
        <taxon>Flavobacteriia</taxon>
        <taxon>Flavobacteriales</taxon>
        <taxon>Weeksellaceae</taxon>
        <taxon>Chryseobacterium group</taxon>
        <taxon>Chryseobacterium</taxon>
    </lineage>
</organism>